<comment type="pathway">
    <text evidence="10">Lipid metabolism; phospholipid metabolism.</text>
</comment>
<evidence type="ECO:0000256" key="7">
    <source>
        <dbReference type="ARBA" id="ARBA00023136"/>
    </source>
</evidence>
<dbReference type="GO" id="GO:0008654">
    <property type="term" value="P:phospholipid biosynthetic process"/>
    <property type="evidence" value="ECO:0007669"/>
    <property type="project" value="UniProtKB-UniRule"/>
</dbReference>
<dbReference type="Pfam" id="PF02660">
    <property type="entry name" value="G3P_acyltransf"/>
    <property type="match status" value="1"/>
</dbReference>
<keyword evidence="12" id="KW-1185">Reference proteome</keyword>
<dbReference type="GO" id="GO:0043772">
    <property type="term" value="F:acyl-phosphate glycerol-3-phosphate acyltransferase activity"/>
    <property type="evidence" value="ECO:0007669"/>
    <property type="project" value="UniProtKB-UniRule"/>
</dbReference>
<dbReference type="UniPathway" id="UPA00085"/>
<comment type="subcellular location">
    <subcellularLocation>
        <location evidence="10">Cell membrane</location>
        <topology evidence="10">Multi-pass membrane protein</topology>
    </subcellularLocation>
</comment>
<name>A0A1M6XQV6_9FIRM</name>
<evidence type="ECO:0000256" key="8">
    <source>
        <dbReference type="ARBA" id="ARBA00023209"/>
    </source>
</evidence>
<dbReference type="PANTHER" id="PTHR30309">
    <property type="entry name" value="INNER MEMBRANE PROTEIN YGIH"/>
    <property type="match status" value="1"/>
</dbReference>
<keyword evidence="2 10" id="KW-0444">Lipid biosynthesis</keyword>
<dbReference type="GO" id="GO:0005886">
    <property type="term" value="C:plasma membrane"/>
    <property type="evidence" value="ECO:0007669"/>
    <property type="project" value="UniProtKB-SubCell"/>
</dbReference>
<dbReference type="SMART" id="SM01207">
    <property type="entry name" value="G3P_acyltransf"/>
    <property type="match status" value="1"/>
</dbReference>
<evidence type="ECO:0000256" key="9">
    <source>
        <dbReference type="ARBA" id="ARBA00023264"/>
    </source>
</evidence>
<protein>
    <recommendedName>
        <fullName evidence="10">Glycerol-3-phosphate acyltransferase</fullName>
    </recommendedName>
    <alternativeName>
        <fullName evidence="10">Acyl-PO4 G3P acyltransferase</fullName>
    </alternativeName>
    <alternativeName>
        <fullName evidence="10">Acyl-phosphate--glycerol-3-phosphate acyltransferase</fullName>
    </alternativeName>
    <alternativeName>
        <fullName evidence="10">G3P acyltransferase</fullName>
        <shortName evidence="10">GPAT</shortName>
        <ecNumber evidence="10">2.3.1.275</ecNumber>
    </alternativeName>
    <alternativeName>
        <fullName evidence="10">Lysophosphatidic acid synthase</fullName>
        <shortName evidence="10">LPA synthase</shortName>
    </alternativeName>
</protein>
<dbReference type="HAMAP" id="MF_01043">
    <property type="entry name" value="PlsY"/>
    <property type="match status" value="1"/>
</dbReference>
<dbReference type="Proteomes" id="UP000183975">
    <property type="component" value="Unassembled WGS sequence"/>
</dbReference>
<evidence type="ECO:0000256" key="10">
    <source>
        <dbReference type="HAMAP-Rule" id="MF_01043"/>
    </source>
</evidence>
<evidence type="ECO:0000256" key="3">
    <source>
        <dbReference type="ARBA" id="ARBA00022679"/>
    </source>
</evidence>
<evidence type="ECO:0000256" key="2">
    <source>
        <dbReference type="ARBA" id="ARBA00022516"/>
    </source>
</evidence>
<keyword evidence="4 10" id="KW-0812">Transmembrane</keyword>
<feature type="transmembrane region" description="Helical" evidence="10">
    <location>
        <begin position="47"/>
        <end position="65"/>
    </location>
</feature>
<keyword evidence="11" id="KW-0012">Acyltransferase</keyword>
<evidence type="ECO:0000313" key="11">
    <source>
        <dbReference type="EMBL" id="SHL08229.1"/>
    </source>
</evidence>
<feature type="transmembrane region" description="Helical" evidence="10">
    <location>
        <begin position="97"/>
        <end position="118"/>
    </location>
</feature>
<keyword evidence="9 10" id="KW-1208">Phospholipid metabolism</keyword>
<keyword evidence="8 10" id="KW-0594">Phospholipid biosynthesis</keyword>
<keyword evidence="1 10" id="KW-1003">Cell membrane</keyword>
<dbReference type="OrthoDB" id="9777124at2"/>
<comment type="function">
    <text evidence="10">Catalyzes the transfer of an acyl group from acyl-phosphate (acyl-PO(4)) to glycerol-3-phosphate (G3P) to form lysophosphatidic acid (LPA). This enzyme utilizes acyl-phosphate as fatty acyl donor, but not acyl-CoA or acyl-ACP.</text>
</comment>
<reference evidence="11 12" key="1">
    <citation type="submission" date="2016-11" db="EMBL/GenBank/DDBJ databases">
        <authorList>
            <person name="Jaros S."/>
            <person name="Januszkiewicz K."/>
            <person name="Wedrychowicz H."/>
        </authorList>
    </citation>
    <scope>NUCLEOTIDE SEQUENCE [LARGE SCALE GENOMIC DNA]</scope>
    <source>
        <strain evidence="11 12">DSM 14214</strain>
    </source>
</reference>
<keyword evidence="5 10" id="KW-1133">Transmembrane helix</keyword>
<dbReference type="EC" id="2.3.1.275" evidence="10"/>
<evidence type="ECO:0000256" key="6">
    <source>
        <dbReference type="ARBA" id="ARBA00023098"/>
    </source>
</evidence>
<gene>
    <name evidence="10" type="primary">plsY</name>
    <name evidence="11" type="ORF">SAMN02745138_02838</name>
</gene>
<evidence type="ECO:0000256" key="5">
    <source>
        <dbReference type="ARBA" id="ARBA00022989"/>
    </source>
</evidence>
<keyword evidence="6 10" id="KW-0443">Lipid metabolism</keyword>
<sequence length="203" mass="21674">MFRLICIAIGYCIGCIQTAFIMGKLCKTDLSKKGSGNLGTTNALRVLGFKAGAVTFIGDILKGVVSFIIARWLFPDMGILAGIYACAGTILGHDFPFYLHFKGGKGIAATIGLVLCIGFTESMPLMLISFIIGIVAVALSGYISLGSMLFSIAIPVCAFFFQLPLEGALVLTALTILALWKHRANIGRLRAGNENKFTLTKKV</sequence>
<keyword evidence="7 10" id="KW-0472">Membrane</keyword>
<keyword evidence="3 10" id="KW-0808">Transferase</keyword>
<evidence type="ECO:0000256" key="4">
    <source>
        <dbReference type="ARBA" id="ARBA00022692"/>
    </source>
</evidence>
<accession>A0A1M6XQV6</accession>
<organism evidence="11 12">
    <name type="scientific">Anaerotignum lactatifermentans DSM 14214</name>
    <dbReference type="NCBI Taxonomy" id="1121323"/>
    <lineage>
        <taxon>Bacteria</taxon>
        <taxon>Bacillati</taxon>
        <taxon>Bacillota</taxon>
        <taxon>Clostridia</taxon>
        <taxon>Lachnospirales</taxon>
        <taxon>Anaerotignaceae</taxon>
        <taxon>Anaerotignum</taxon>
    </lineage>
</organism>
<dbReference type="EMBL" id="FRAH01000065">
    <property type="protein sequence ID" value="SHL08229.1"/>
    <property type="molecule type" value="Genomic_DNA"/>
</dbReference>
<dbReference type="AlphaFoldDB" id="A0A1M6XQV6"/>
<dbReference type="InterPro" id="IPR003811">
    <property type="entry name" value="G3P_acylTferase_PlsY"/>
</dbReference>
<comment type="similarity">
    <text evidence="10">Belongs to the PlsY family.</text>
</comment>
<comment type="catalytic activity">
    <reaction evidence="10">
        <text>an acyl phosphate + sn-glycerol 3-phosphate = a 1-acyl-sn-glycero-3-phosphate + phosphate</text>
        <dbReference type="Rhea" id="RHEA:34075"/>
        <dbReference type="ChEBI" id="CHEBI:43474"/>
        <dbReference type="ChEBI" id="CHEBI:57597"/>
        <dbReference type="ChEBI" id="CHEBI:57970"/>
        <dbReference type="ChEBI" id="CHEBI:59918"/>
        <dbReference type="EC" id="2.3.1.275"/>
    </reaction>
</comment>
<comment type="subunit">
    <text evidence="10">Probably interacts with PlsX.</text>
</comment>
<dbReference type="PANTHER" id="PTHR30309:SF0">
    <property type="entry name" value="GLYCEROL-3-PHOSPHATE ACYLTRANSFERASE-RELATED"/>
    <property type="match status" value="1"/>
</dbReference>
<feature type="transmembrane region" description="Helical" evidence="10">
    <location>
        <begin position="125"/>
        <end position="143"/>
    </location>
</feature>
<feature type="transmembrane region" description="Helical" evidence="10">
    <location>
        <begin position="149"/>
        <end position="180"/>
    </location>
</feature>
<dbReference type="RefSeq" id="WP_022255156.1">
    <property type="nucleotide sequence ID" value="NZ_FRAH01000065.1"/>
</dbReference>
<proteinExistence type="inferred from homology"/>
<evidence type="ECO:0000313" key="12">
    <source>
        <dbReference type="Proteomes" id="UP000183975"/>
    </source>
</evidence>
<evidence type="ECO:0000256" key="1">
    <source>
        <dbReference type="ARBA" id="ARBA00022475"/>
    </source>
</evidence>
<dbReference type="NCBIfam" id="TIGR00023">
    <property type="entry name" value="glycerol-3-phosphate 1-O-acyltransferase PlsY"/>
    <property type="match status" value="1"/>
</dbReference>